<evidence type="ECO:0000259" key="16">
    <source>
        <dbReference type="PROSITE" id="PS51387"/>
    </source>
</evidence>
<dbReference type="InterPro" id="IPR016164">
    <property type="entry name" value="FAD-linked_Oxase-like_C"/>
</dbReference>
<dbReference type="EMBL" id="KV442056">
    <property type="protein sequence ID" value="OAQ27585.1"/>
    <property type="molecule type" value="Genomic_DNA"/>
</dbReference>
<evidence type="ECO:0000256" key="12">
    <source>
        <dbReference type="ARBA" id="ARBA00039639"/>
    </source>
</evidence>
<dbReference type="PANTHER" id="PTHR43716">
    <property type="entry name" value="D-2-HYDROXYGLUTARATE DEHYDROGENASE, MITOCHONDRIAL"/>
    <property type="match status" value="1"/>
</dbReference>
<reference evidence="17 18" key="1">
    <citation type="submission" date="2016-05" db="EMBL/GenBank/DDBJ databases">
        <title>Genome sequencing reveals origins of a unique bacterial endosymbiosis in the earliest lineages of terrestrial Fungi.</title>
        <authorList>
            <consortium name="DOE Joint Genome Institute"/>
            <person name="Uehling J."/>
            <person name="Gryganskyi A."/>
            <person name="Hameed K."/>
            <person name="Tschaplinski T."/>
            <person name="Misztal P."/>
            <person name="Wu S."/>
            <person name="Desiro A."/>
            <person name="Vande Pol N."/>
            <person name="Du Z.-Y."/>
            <person name="Zienkiewicz A."/>
            <person name="Zienkiewicz K."/>
            <person name="Morin E."/>
            <person name="Tisserant E."/>
            <person name="Splivallo R."/>
            <person name="Hainaut M."/>
            <person name="Henrissat B."/>
            <person name="Ohm R."/>
            <person name="Kuo A."/>
            <person name="Yan J."/>
            <person name="Lipzen A."/>
            <person name="Nolan M."/>
            <person name="Labutti K."/>
            <person name="Barry K."/>
            <person name="Goldstein A."/>
            <person name="Labbe J."/>
            <person name="Schadt C."/>
            <person name="Tuskan G."/>
            <person name="Grigoriev I."/>
            <person name="Martin F."/>
            <person name="Vilgalys R."/>
            <person name="Bonito G."/>
        </authorList>
    </citation>
    <scope>NUCLEOTIDE SEQUENCE [LARGE SCALE GENOMIC DNA]</scope>
    <source>
        <strain evidence="17 18">AG-77</strain>
    </source>
</reference>
<protein>
    <recommendedName>
        <fullName evidence="12">D-2-hydroxyglutarate dehydrogenase, mitochondrial</fullName>
        <ecNumber evidence="11">1.1.99.39</ecNumber>
    </recommendedName>
</protein>
<dbReference type="FunFam" id="3.30.43.10:FF:000002">
    <property type="entry name" value="D-2-hydroxyglutarate dehydrogenase, mitochondrial"/>
    <property type="match status" value="1"/>
</dbReference>
<dbReference type="STRING" id="1314771.A0A197JQX7"/>
<comment type="subcellular location">
    <subcellularLocation>
        <location evidence="2">Mitochondrion</location>
    </subcellularLocation>
</comment>
<comment type="catalytic activity">
    <reaction evidence="14">
        <text>(R)-malate + A = oxaloacetate + AH2</text>
        <dbReference type="Rhea" id="RHEA:67460"/>
        <dbReference type="ChEBI" id="CHEBI:13193"/>
        <dbReference type="ChEBI" id="CHEBI:15588"/>
        <dbReference type="ChEBI" id="CHEBI:16452"/>
        <dbReference type="ChEBI" id="CHEBI:17499"/>
    </reaction>
    <physiologicalReaction direction="left-to-right" evidence="14">
        <dbReference type="Rhea" id="RHEA:67461"/>
    </physiologicalReaction>
</comment>
<dbReference type="Gene3D" id="3.30.70.2740">
    <property type="match status" value="1"/>
</dbReference>
<dbReference type="Pfam" id="PF01565">
    <property type="entry name" value="FAD_binding_4"/>
    <property type="match status" value="1"/>
</dbReference>
<dbReference type="InterPro" id="IPR006094">
    <property type="entry name" value="Oxid_FAD_bind_N"/>
</dbReference>
<dbReference type="PANTHER" id="PTHR43716:SF1">
    <property type="entry name" value="D-2-HYDROXYGLUTARATE DEHYDROGENASE, MITOCHONDRIAL"/>
    <property type="match status" value="1"/>
</dbReference>
<dbReference type="InterPro" id="IPR016169">
    <property type="entry name" value="FAD-bd_PCMH_sub2"/>
</dbReference>
<evidence type="ECO:0000256" key="6">
    <source>
        <dbReference type="ARBA" id="ARBA00022827"/>
    </source>
</evidence>
<keyword evidence="5" id="KW-0479">Metal-binding</keyword>
<gene>
    <name evidence="17" type="ORF">K457DRAFT_21145</name>
</gene>
<dbReference type="Proteomes" id="UP000078512">
    <property type="component" value="Unassembled WGS sequence"/>
</dbReference>
<comment type="similarity">
    <text evidence="3">Belongs to the FAD-binding oxidoreductase/transferase type 4 family.</text>
</comment>
<name>A0A197JQX7_9FUNG</name>
<keyword evidence="6" id="KW-0274">FAD</keyword>
<keyword evidence="4" id="KW-0285">Flavoprotein</keyword>
<dbReference type="InterPro" id="IPR016171">
    <property type="entry name" value="Vanillyl_alc_oxidase_C-sub2"/>
</dbReference>
<dbReference type="PROSITE" id="PS51387">
    <property type="entry name" value="FAD_PCMH"/>
    <property type="match status" value="1"/>
</dbReference>
<dbReference type="GO" id="GO:0004458">
    <property type="term" value="F:D-lactate dehydrogenase (cytochrome) activity"/>
    <property type="evidence" value="ECO:0007669"/>
    <property type="project" value="UniProtKB-EC"/>
</dbReference>
<dbReference type="EC" id="1.1.99.39" evidence="11"/>
<dbReference type="FunFam" id="3.30.465.10:FF:000053">
    <property type="entry name" value="D-lactate dehydrogenase (Cytochrome), putative"/>
    <property type="match status" value="1"/>
</dbReference>
<dbReference type="GO" id="GO:0071949">
    <property type="term" value="F:FAD binding"/>
    <property type="evidence" value="ECO:0007669"/>
    <property type="project" value="InterPro"/>
</dbReference>
<organism evidence="17 18">
    <name type="scientific">Linnemannia elongata AG-77</name>
    <dbReference type="NCBI Taxonomy" id="1314771"/>
    <lineage>
        <taxon>Eukaryota</taxon>
        <taxon>Fungi</taxon>
        <taxon>Fungi incertae sedis</taxon>
        <taxon>Mucoromycota</taxon>
        <taxon>Mortierellomycotina</taxon>
        <taxon>Mortierellomycetes</taxon>
        <taxon>Mortierellales</taxon>
        <taxon>Mortierellaceae</taxon>
        <taxon>Linnemannia</taxon>
    </lineage>
</organism>
<proteinExistence type="inferred from homology"/>
<sequence>MATRLQSSLRLVARQTGATLARTPVWNRPVAWATRAAFSTKAPQFFAAPHGKVTYTADKYPYLKRDNTFKKLSEEDVTYFKSILVPSSITQDSEDLETFNVDWLNKYRGQSKLVLKPSSTEQVSKILKYCNDHKLAVVPQGGNTGLVGGGVPVFDEIVVSMSNMNTVRSFDNVSGALVCDAGCILEVLDKYLEERGYLMPLDLGAKGSCHIGGNVSTNAGGLRLLRYGSLHGTVLGLEVVLPDGTILDNLSTLRKDNTGYDLKQLFIGAEGTLGVVTGVSILAPKRPKAINVALLGMDTFDQVQAAFKRSKDELSEILSAFEFWDRAAIKLVKEHLVAGANDPLESLHNFYVLIETSGSNKDHDDEKLNTYLEGLMGDEIVQDGVVAQDTTQILNLWAIREGIPEACSKAGAVYKYDISMPVPVLYQAVEDMKARLVQSDAYGDGKLFTSVIGYGHVGDGNLHLNVAAEKFTNEATALIEPYIFEWTAGHSGSISAEHGLGVSKNNFLHYSKSASMIELMKRFKEMLDPNGIMNPYKYLPDK</sequence>
<evidence type="ECO:0000256" key="13">
    <source>
        <dbReference type="ARBA" id="ARBA00045410"/>
    </source>
</evidence>
<dbReference type="FunFam" id="3.30.70.2190:FF:000001">
    <property type="entry name" value="D-2-hydroxyglutarate dehydrogenase mitochondrial"/>
    <property type="match status" value="1"/>
</dbReference>
<dbReference type="InterPro" id="IPR004113">
    <property type="entry name" value="FAD-bd_oxidored_4_C"/>
</dbReference>
<dbReference type="InterPro" id="IPR016166">
    <property type="entry name" value="FAD-bd_PCMH"/>
</dbReference>
<keyword evidence="9" id="KW-0560">Oxidoreductase</keyword>
<dbReference type="Gene3D" id="3.30.70.2190">
    <property type="match status" value="1"/>
</dbReference>
<dbReference type="SUPFAM" id="SSF55103">
    <property type="entry name" value="FAD-linked oxidases, C-terminal domain"/>
    <property type="match status" value="1"/>
</dbReference>
<evidence type="ECO:0000256" key="3">
    <source>
        <dbReference type="ARBA" id="ARBA00008000"/>
    </source>
</evidence>
<feature type="domain" description="FAD-binding PCMH-type" evidence="16">
    <location>
        <begin position="107"/>
        <end position="286"/>
    </location>
</feature>
<dbReference type="InterPro" id="IPR036318">
    <property type="entry name" value="FAD-bd_PCMH-like_sf"/>
</dbReference>
<keyword evidence="7" id="KW-0862">Zinc</keyword>
<dbReference type="FunFam" id="3.30.70.2740:FF:000002">
    <property type="entry name" value="D-2-hydroxyglutarate dehydrogenase mitochondrial"/>
    <property type="match status" value="1"/>
</dbReference>
<evidence type="ECO:0000256" key="1">
    <source>
        <dbReference type="ARBA" id="ARBA00001974"/>
    </source>
</evidence>
<evidence type="ECO:0000256" key="11">
    <source>
        <dbReference type="ARBA" id="ARBA00039003"/>
    </source>
</evidence>
<dbReference type="GO" id="GO:0005739">
    <property type="term" value="C:mitochondrion"/>
    <property type="evidence" value="ECO:0007669"/>
    <property type="project" value="UniProtKB-SubCell"/>
</dbReference>
<evidence type="ECO:0000256" key="4">
    <source>
        <dbReference type="ARBA" id="ARBA00022630"/>
    </source>
</evidence>
<dbReference type="Gene3D" id="1.10.45.10">
    <property type="entry name" value="Vanillyl-alcohol Oxidase, Chain A, domain 4"/>
    <property type="match status" value="1"/>
</dbReference>
<keyword evidence="8" id="KW-0809">Transit peptide</keyword>
<accession>A0A197JQX7</accession>
<dbReference type="SUPFAM" id="SSF56176">
    <property type="entry name" value="FAD-binding/transporter-associated domain-like"/>
    <property type="match status" value="1"/>
</dbReference>
<evidence type="ECO:0000256" key="10">
    <source>
        <dbReference type="ARBA" id="ARBA00023128"/>
    </source>
</evidence>
<keyword evidence="18" id="KW-1185">Reference proteome</keyword>
<evidence type="ECO:0000256" key="2">
    <source>
        <dbReference type="ARBA" id="ARBA00004173"/>
    </source>
</evidence>
<dbReference type="Gene3D" id="3.30.465.10">
    <property type="match status" value="1"/>
</dbReference>
<evidence type="ECO:0000313" key="18">
    <source>
        <dbReference type="Proteomes" id="UP000078512"/>
    </source>
</evidence>
<dbReference type="GO" id="GO:0046872">
    <property type="term" value="F:metal ion binding"/>
    <property type="evidence" value="ECO:0007669"/>
    <property type="project" value="UniProtKB-KW"/>
</dbReference>
<dbReference type="GO" id="GO:0006108">
    <property type="term" value="P:malate metabolic process"/>
    <property type="evidence" value="ECO:0007669"/>
    <property type="project" value="UniProtKB-ARBA"/>
</dbReference>
<dbReference type="Pfam" id="PF02913">
    <property type="entry name" value="FAD-oxidase_C"/>
    <property type="match status" value="1"/>
</dbReference>
<dbReference type="InterPro" id="IPR016167">
    <property type="entry name" value="FAD-bd_PCMH_sub1"/>
</dbReference>
<dbReference type="Gene3D" id="3.30.43.10">
    <property type="entry name" value="Uridine Diphospho-n-acetylenolpyruvylglucosamine Reductase, domain 2"/>
    <property type="match status" value="1"/>
</dbReference>
<dbReference type="OrthoDB" id="5332616at2759"/>
<evidence type="ECO:0000256" key="15">
    <source>
        <dbReference type="ARBA" id="ARBA00051436"/>
    </source>
</evidence>
<dbReference type="AlphaFoldDB" id="A0A197JQX7"/>
<comment type="catalytic activity">
    <reaction evidence="15">
        <text>(R)-lactate + 2 Fe(III)-[cytochrome c] = 2 Fe(II)-[cytochrome c] + pyruvate + 2 H(+)</text>
        <dbReference type="Rhea" id="RHEA:13521"/>
        <dbReference type="Rhea" id="RHEA-COMP:10350"/>
        <dbReference type="Rhea" id="RHEA-COMP:14399"/>
        <dbReference type="ChEBI" id="CHEBI:15361"/>
        <dbReference type="ChEBI" id="CHEBI:15378"/>
        <dbReference type="ChEBI" id="CHEBI:16004"/>
        <dbReference type="ChEBI" id="CHEBI:29033"/>
        <dbReference type="ChEBI" id="CHEBI:29034"/>
        <dbReference type="EC" id="1.1.2.4"/>
    </reaction>
</comment>
<evidence type="ECO:0000313" key="17">
    <source>
        <dbReference type="EMBL" id="OAQ27585.1"/>
    </source>
</evidence>
<dbReference type="GO" id="GO:0051990">
    <property type="term" value="F:(R)-2-hydroxyglutarate dehydrogenase activity"/>
    <property type="evidence" value="ECO:0007669"/>
    <property type="project" value="UniProtKB-EC"/>
</dbReference>
<comment type="cofactor">
    <cofactor evidence="1">
        <name>FAD</name>
        <dbReference type="ChEBI" id="CHEBI:57692"/>
    </cofactor>
</comment>
<evidence type="ECO:0000256" key="5">
    <source>
        <dbReference type="ARBA" id="ARBA00022723"/>
    </source>
</evidence>
<dbReference type="InterPro" id="IPR051264">
    <property type="entry name" value="FAD-oxidored/transferase_4"/>
</dbReference>
<evidence type="ECO:0000256" key="14">
    <source>
        <dbReference type="ARBA" id="ARBA00049267"/>
    </source>
</evidence>
<evidence type="ECO:0000256" key="8">
    <source>
        <dbReference type="ARBA" id="ARBA00022946"/>
    </source>
</evidence>
<evidence type="ECO:0000256" key="7">
    <source>
        <dbReference type="ARBA" id="ARBA00022833"/>
    </source>
</evidence>
<dbReference type="FunFam" id="1.10.45.10:FF:000001">
    <property type="entry name" value="D-lactate dehydrogenase mitochondrial"/>
    <property type="match status" value="1"/>
</dbReference>
<comment type="function">
    <text evidence="13">Catalyzes the oxidation of D-2-hydroxyglutarate (D-2-HG) to alpha-ketoglutarate. Also catalyzes the oxidation of other D-2-hydroxyacids, such as D-malate (D-MAL) and D-lactate (D-LAC). Exhibits high activities towards D-2-HG and D-MAL but a very weak activity towards D-LAC.</text>
</comment>
<evidence type="ECO:0000256" key="9">
    <source>
        <dbReference type="ARBA" id="ARBA00023002"/>
    </source>
</evidence>
<keyword evidence="10" id="KW-0496">Mitochondrion</keyword>